<dbReference type="AlphaFoldDB" id="A0A151K1P6"/>
<gene>
    <name evidence="1" type="ORF">ALC62_00072</name>
</gene>
<evidence type="ECO:0000313" key="1">
    <source>
        <dbReference type="EMBL" id="KYN50045.1"/>
    </source>
</evidence>
<dbReference type="Proteomes" id="UP000078542">
    <property type="component" value="Unassembled WGS sequence"/>
</dbReference>
<evidence type="ECO:0008006" key="3">
    <source>
        <dbReference type="Google" id="ProtNLM"/>
    </source>
</evidence>
<reference evidence="1 2" key="1">
    <citation type="submission" date="2016-03" db="EMBL/GenBank/DDBJ databases">
        <title>Cyphomyrmex costatus WGS genome.</title>
        <authorList>
            <person name="Nygaard S."/>
            <person name="Hu H."/>
            <person name="Boomsma J."/>
            <person name="Zhang G."/>
        </authorList>
    </citation>
    <scope>NUCLEOTIDE SEQUENCE [LARGE SCALE GENOMIC DNA]</scope>
    <source>
        <strain evidence="1">MS0001</strain>
        <tissue evidence="1">Whole body</tissue>
    </source>
</reference>
<protein>
    <recommendedName>
        <fullName evidence="3">DUF4806 domain-containing protein</fullName>
    </recommendedName>
</protein>
<comment type="caution">
    <text evidence="1">The sequence shown here is derived from an EMBL/GenBank/DDBJ whole genome shotgun (WGS) entry which is preliminary data.</text>
</comment>
<organism evidence="1 2">
    <name type="scientific">Cyphomyrmex costatus</name>
    <dbReference type="NCBI Taxonomy" id="456900"/>
    <lineage>
        <taxon>Eukaryota</taxon>
        <taxon>Metazoa</taxon>
        <taxon>Ecdysozoa</taxon>
        <taxon>Arthropoda</taxon>
        <taxon>Hexapoda</taxon>
        <taxon>Insecta</taxon>
        <taxon>Pterygota</taxon>
        <taxon>Neoptera</taxon>
        <taxon>Endopterygota</taxon>
        <taxon>Hymenoptera</taxon>
        <taxon>Apocrita</taxon>
        <taxon>Aculeata</taxon>
        <taxon>Formicoidea</taxon>
        <taxon>Formicidae</taxon>
        <taxon>Myrmicinae</taxon>
        <taxon>Cyphomyrmex</taxon>
    </lineage>
</organism>
<evidence type="ECO:0000313" key="2">
    <source>
        <dbReference type="Proteomes" id="UP000078542"/>
    </source>
</evidence>
<dbReference type="EMBL" id="LKEX01009119">
    <property type="protein sequence ID" value="KYN50045.1"/>
    <property type="molecule type" value="Genomic_DNA"/>
</dbReference>
<name>A0A151K1P6_9HYME</name>
<accession>A0A151K1P6</accession>
<feature type="non-terminal residue" evidence="1">
    <location>
        <position position="1"/>
    </location>
</feature>
<proteinExistence type="predicted"/>
<keyword evidence="2" id="KW-1185">Reference proteome</keyword>
<sequence>IKRMSQMGGATVAKNVRNIMAEIIGYEVAQAYTWKGQKKTLSMKNSKLSDTIITIVLKRDKSTIAEIELCMQEWLRRSGDRMRALKKK</sequence>